<feature type="domain" description="Carboxylesterase type B" evidence="1">
    <location>
        <begin position="64"/>
        <end position="168"/>
    </location>
</feature>
<comment type="caution">
    <text evidence="2">The sequence shown here is derived from an EMBL/GenBank/DDBJ whole genome shotgun (WGS) entry which is preliminary data.</text>
</comment>
<organism evidence="2 3">
    <name type="scientific">Mycena albidolilacea</name>
    <dbReference type="NCBI Taxonomy" id="1033008"/>
    <lineage>
        <taxon>Eukaryota</taxon>
        <taxon>Fungi</taxon>
        <taxon>Dikarya</taxon>
        <taxon>Basidiomycota</taxon>
        <taxon>Agaricomycotina</taxon>
        <taxon>Agaricomycetes</taxon>
        <taxon>Agaricomycetidae</taxon>
        <taxon>Agaricales</taxon>
        <taxon>Marasmiineae</taxon>
        <taxon>Mycenaceae</taxon>
        <taxon>Mycena</taxon>
    </lineage>
</organism>
<dbReference type="InterPro" id="IPR050309">
    <property type="entry name" value="Type-B_Carboxylest/Lipase"/>
</dbReference>
<dbReference type="Gene3D" id="3.40.50.1820">
    <property type="entry name" value="alpha/beta hydrolase"/>
    <property type="match status" value="1"/>
</dbReference>
<proteinExistence type="predicted"/>
<gene>
    <name evidence="2" type="ORF">DFH08DRAFT_716854</name>
</gene>
<name>A0AAD6ZA61_9AGAR</name>
<dbReference type="InterPro" id="IPR002018">
    <property type="entry name" value="CarbesteraseB"/>
</dbReference>
<dbReference type="SUPFAM" id="SSF53474">
    <property type="entry name" value="alpha/beta-Hydrolases"/>
    <property type="match status" value="1"/>
</dbReference>
<dbReference type="PANTHER" id="PTHR11559">
    <property type="entry name" value="CARBOXYLESTERASE"/>
    <property type="match status" value="1"/>
</dbReference>
<dbReference type="Proteomes" id="UP001218218">
    <property type="component" value="Unassembled WGS sequence"/>
</dbReference>
<dbReference type="Pfam" id="PF00135">
    <property type="entry name" value="COesterase"/>
    <property type="match status" value="1"/>
</dbReference>
<dbReference type="InterPro" id="IPR029058">
    <property type="entry name" value="AB_hydrolase_fold"/>
</dbReference>
<feature type="non-terminal residue" evidence="2">
    <location>
        <position position="178"/>
    </location>
</feature>
<accession>A0AAD6ZA61</accession>
<dbReference type="EMBL" id="JARIHO010000068">
    <property type="protein sequence ID" value="KAJ7314238.1"/>
    <property type="molecule type" value="Genomic_DNA"/>
</dbReference>
<dbReference type="GO" id="GO:0016787">
    <property type="term" value="F:hydrolase activity"/>
    <property type="evidence" value="ECO:0007669"/>
    <property type="project" value="UniProtKB-KW"/>
</dbReference>
<keyword evidence="3" id="KW-1185">Reference proteome</keyword>
<sequence length="178" mass="19625">APPFQPTVDNLTVFADYTALSAAGKFAKLPYLLGNTENEAGFYRIRGFTSGLNMTDAQWSIFNLEAFTCATSQTASFRVEAGVQTWRYRYFGDWDSLRLYDCCPGSGAYHGSDLEMVFGTAEDVSGIANRAREERVSMLMRRAWAAFAKDSSAGLNKLGWPAYNPKKGMCKISSCGID</sequence>
<protein>
    <submittedName>
        <fullName evidence="2">Alpha/Beta hydrolase protein</fullName>
    </submittedName>
</protein>
<evidence type="ECO:0000259" key="1">
    <source>
        <dbReference type="Pfam" id="PF00135"/>
    </source>
</evidence>
<evidence type="ECO:0000313" key="3">
    <source>
        <dbReference type="Proteomes" id="UP001218218"/>
    </source>
</evidence>
<dbReference type="AlphaFoldDB" id="A0AAD6ZA61"/>
<keyword evidence="2" id="KW-0378">Hydrolase</keyword>
<reference evidence="2" key="1">
    <citation type="submission" date="2023-03" db="EMBL/GenBank/DDBJ databases">
        <title>Massive genome expansion in bonnet fungi (Mycena s.s.) driven by repeated elements and novel gene families across ecological guilds.</title>
        <authorList>
            <consortium name="Lawrence Berkeley National Laboratory"/>
            <person name="Harder C.B."/>
            <person name="Miyauchi S."/>
            <person name="Viragh M."/>
            <person name="Kuo A."/>
            <person name="Thoen E."/>
            <person name="Andreopoulos B."/>
            <person name="Lu D."/>
            <person name="Skrede I."/>
            <person name="Drula E."/>
            <person name="Henrissat B."/>
            <person name="Morin E."/>
            <person name="Kohler A."/>
            <person name="Barry K."/>
            <person name="LaButti K."/>
            <person name="Morin E."/>
            <person name="Salamov A."/>
            <person name="Lipzen A."/>
            <person name="Mereny Z."/>
            <person name="Hegedus B."/>
            <person name="Baldrian P."/>
            <person name="Stursova M."/>
            <person name="Weitz H."/>
            <person name="Taylor A."/>
            <person name="Grigoriev I.V."/>
            <person name="Nagy L.G."/>
            <person name="Martin F."/>
            <person name="Kauserud H."/>
        </authorList>
    </citation>
    <scope>NUCLEOTIDE SEQUENCE</scope>
    <source>
        <strain evidence="2">CBHHK002</strain>
    </source>
</reference>
<evidence type="ECO:0000313" key="2">
    <source>
        <dbReference type="EMBL" id="KAJ7314238.1"/>
    </source>
</evidence>